<dbReference type="SUPFAM" id="SSF74653">
    <property type="entry name" value="TolA/TonB C-terminal domain"/>
    <property type="match status" value="1"/>
</dbReference>
<dbReference type="GO" id="GO:0055085">
    <property type="term" value="P:transmembrane transport"/>
    <property type="evidence" value="ECO:0007669"/>
    <property type="project" value="InterPro"/>
</dbReference>
<sequence>MGFNFDNDKSNKADDQLSLFDFQMPKADFTNETPKQSRSENTAVDFDMWMMAHKEPEVSKTPKFVTLSAAVHAAAILAIAVMTVPLVETAKTETITIEIEDVPAPIMKAPRGARVPPTQGGTPVDQSTPLVEKMEEAGSPGDIVVAKPSAPTKTKAKAAAKSVAKALPAKAPKASSQAVAGKAARSIAPKTTFKAVPMTIDDIEAPELDQGELSKAAVASNLNEDFNDDFENIDRSQRSAIEGEKRSMEAMAAALAAEQDEDLNALADANQEEADRLAAAQSSLRERNAKSIASALAAERAAAAAASARQAAAREAAAKKGGLGGNGNGLGMKDGEGAGNSGSKGPGTQLSGMPSGVRSLDQLRQMPGNPRPQYDREERRRGDQGEIAFVAYINKQGYVSQFKMLKSTGFRNLDSKTLAALKKWRFYPGQEGWVELPFRWDLKGGVQEDGGLLRRSVSRR</sequence>
<feature type="compositionally biased region" description="Gly residues" evidence="5">
    <location>
        <begin position="321"/>
        <end position="345"/>
    </location>
</feature>
<dbReference type="PROSITE" id="PS52015">
    <property type="entry name" value="TONB_CTD"/>
    <property type="match status" value="1"/>
</dbReference>
<dbReference type="EMBL" id="LUKD01000001">
    <property type="protein sequence ID" value="KYG68852.1"/>
    <property type="molecule type" value="Genomic_DNA"/>
</dbReference>
<reference evidence="7 8" key="1">
    <citation type="submission" date="2016-03" db="EMBL/GenBank/DDBJ databases">
        <authorList>
            <person name="Ploux O."/>
        </authorList>
    </citation>
    <scope>NUCLEOTIDE SEQUENCE [LARGE SCALE GENOMIC DNA]</scope>
    <source>
        <strain evidence="7 8">EC13</strain>
    </source>
</reference>
<dbReference type="InterPro" id="IPR006260">
    <property type="entry name" value="TonB/TolA_C"/>
</dbReference>
<dbReference type="NCBIfam" id="TIGR01352">
    <property type="entry name" value="tonB_Cterm"/>
    <property type="match status" value="1"/>
</dbReference>
<keyword evidence="4" id="KW-0472">Membrane</keyword>
<gene>
    <name evidence="7" type="ORF">AZI87_06380</name>
</gene>
<dbReference type="OrthoDB" id="1685233at2"/>
<dbReference type="Gene3D" id="3.30.1150.10">
    <property type="match status" value="1"/>
</dbReference>
<comment type="caution">
    <text evidence="7">The sequence shown here is derived from an EMBL/GenBank/DDBJ whole genome shotgun (WGS) entry which is preliminary data.</text>
</comment>
<comment type="subcellular location">
    <subcellularLocation>
        <location evidence="1">Membrane</location>
        <topology evidence="1">Single-pass membrane protein</topology>
    </subcellularLocation>
</comment>
<dbReference type="InterPro" id="IPR037682">
    <property type="entry name" value="TonB_C"/>
</dbReference>
<keyword evidence="3" id="KW-1133">Transmembrane helix</keyword>
<evidence type="ECO:0000256" key="1">
    <source>
        <dbReference type="ARBA" id="ARBA00004167"/>
    </source>
</evidence>
<dbReference type="Proteomes" id="UP000075799">
    <property type="component" value="Unassembled WGS sequence"/>
</dbReference>
<evidence type="ECO:0000313" key="7">
    <source>
        <dbReference type="EMBL" id="KYG68852.1"/>
    </source>
</evidence>
<evidence type="ECO:0000256" key="2">
    <source>
        <dbReference type="ARBA" id="ARBA00022692"/>
    </source>
</evidence>
<evidence type="ECO:0000313" key="8">
    <source>
        <dbReference type="Proteomes" id="UP000075799"/>
    </source>
</evidence>
<feature type="region of interest" description="Disordered" evidence="5">
    <location>
        <begin position="318"/>
        <end position="381"/>
    </location>
</feature>
<dbReference type="Pfam" id="PF03544">
    <property type="entry name" value="TonB_C"/>
    <property type="match status" value="1"/>
</dbReference>
<keyword evidence="2" id="KW-0812">Transmembrane</keyword>
<organism evidence="7 8">
    <name type="scientific">Bdellovibrio bacteriovorus</name>
    <dbReference type="NCBI Taxonomy" id="959"/>
    <lineage>
        <taxon>Bacteria</taxon>
        <taxon>Pseudomonadati</taxon>
        <taxon>Bdellovibrionota</taxon>
        <taxon>Bdellovibrionia</taxon>
        <taxon>Bdellovibrionales</taxon>
        <taxon>Pseudobdellovibrionaceae</taxon>
        <taxon>Bdellovibrio</taxon>
    </lineage>
</organism>
<accession>A0A162GSG8</accession>
<evidence type="ECO:0000256" key="4">
    <source>
        <dbReference type="ARBA" id="ARBA00023136"/>
    </source>
</evidence>
<feature type="domain" description="TonB C-terminal" evidence="6">
    <location>
        <begin position="359"/>
        <end position="449"/>
    </location>
</feature>
<evidence type="ECO:0000256" key="3">
    <source>
        <dbReference type="ARBA" id="ARBA00022989"/>
    </source>
</evidence>
<dbReference type="GO" id="GO:0016020">
    <property type="term" value="C:membrane"/>
    <property type="evidence" value="ECO:0007669"/>
    <property type="project" value="UniProtKB-SubCell"/>
</dbReference>
<proteinExistence type="predicted"/>
<protein>
    <recommendedName>
        <fullName evidence="6">TonB C-terminal domain-containing protein</fullName>
    </recommendedName>
</protein>
<dbReference type="RefSeq" id="WP_063205546.1">
    <property type="nucleotide sequence ID" value="NZ_LUKD01000001.1"/>
</dbReference>
<evidence type="ECO:0000259" key="6">
    <source>
        <dbReference type="PROSITE" id="PS52015"/>
    </source>
</evidence>
<name>A0A162GSG8_BDEBC</name>
<dbReference type="AlphaFoldDB" id="A0A162GSG8"/>
<evidence type="ECO:0000256" key="5">
    <source>
        <dbReference type="SAM" id="MobiDB-lite"/>
    </source>
</evidence>